<accession>Q9SDP7</accession>
<feature type="transmembrane region" description="Helical" evidence="1">
    <location>
        <begin position="20"/>
        <end position="38"/>
    </location>
</feature>
<feature type="non-terminal residue" evidence="2">
    <location>
        <position position="1"/>
    </location>
</feature>
<sequence>LIHVEEEIVGTRARCSICCWFIGIFITIVLFSLFLKVMRTKRIIQHTPIVRIDFFFFTMDQI</sequence>
<keyword evidence="1" id="KW-0812">Transmembrane</keyword>
<dbReference type="EMBL" id="AF212108">
    <property type="protein sequence ID" value="AAF18482.1"/>
    <property type="molecule type" value="mRNA"/>
</dbReference>
<name>Q9SDP7_PHYCP</name>
<dbReference type="AlphaFoldDB" id="Q9SDP7"/>
<proteinExistence type="evidence at transcript level"/>
<reference evidence="2" key="1">
    <citation type="submission" date="1999-12" db="EMBL/GenBank/DDBJ databases">
        <title>Detection and identification of additional gene products induced by the interaction between Phytophthora capsici and its host, Capsicum annuum.</title>
        <authorList>
            <person name="Munoz C."/>
            <person name="Martinez P."/>
            <person name="Bailey A.M."/>
        </authorList>
    </citation>
    <scope>NUCLEOTIDE SEQUENCE</scope>
    <source>
        <strain evidence="2">P1314-T1</strain>
    </source>
</reference>
<keyword evidence="1" id="KW-1133">Transmembrane helix</keyword>
<evidence type="ECO:0000313" key="2">
    <source>
        <dbReference type="EMBL" id="AAF18482.1"/>
    </source>
</evidence>
<organism evidence="2">
    <name type="scientific">Phytophthora capsici</name>
    <dbReference type="NCBI Taxonomy" id="4784"/>
    <lineage>
        <taxon>Eukaryota</taxon>
        <taxon>Sar</taxon>
        <taxon>Stramenopiles</taxon>
        <taxon>Oomycota</taxon>
        <taxon>Peronosporomycetes</taxon>
        <taxon>Peronosporales</taxon>
        <taxon>Peronosporaceae</taxon>
        <taxon>Phytophthora</taxon>
    </lineage>
</organism>
<feature type="non-terminal residue" evidence="2">
    <location>
        <position position="62"/>
    </location>
</feature>
<protein>
    <submittedName>
        <fullName evidence="2">Nuclear protein PC11</fullName>
    </submittedName>
</protein>
<evidence type="ECO:0000256" key="1">
    <source>
        <dbReference type="SAM" id="Phobius"/>
    </source>
</evidence>
<keyword evidence="1" id="KW-0472">Membrane</keyword>